<reference evidence="1" key="1">
    <citation type="submission" date="2023-08" db="EMBL/GenBank/DDBJ databases">
        <title>Reference Genome Resource for the Citrus Pathogen Phytophthora citrophthora.</title>
        <authorList>
            <person name="Moller H."/>
            <person name="Coetzee B."/>
            <person name="Rose L.J."/>
            <person name="Van Niekerk J.M."/>
        </authorList>
    </citation>
    <scope>NUCLEOTIDE SEQUENCE</scope>
    <source>
        <strain evidence="1">STE-U-9442</strain>
    </source>
</reference>
<name>A0AAD9GLI9_9STRA</name>
<comment type="caution">
    <text evidence="1">The sequence shown here is derived from an EMBL/GenBank/DDBJ whole genome shotgun (WGS) entry which is preliminary data.</text>
</comment>
<dbReference type="Proteomes" id="UP001259832">
    <property type="component" value="Unassembled WGS sequence"/>
</dbReference>
<accession>A0AAD9GLI9</accession>
<evidence type="ECO:0000313" key="2">
    <source>
        <dbReference type="Proteomes" id="UP001259832"/>
    </source>
</evidence>
<organism evidence="1 2">
    <name type="scientific">Phytophthora citrophthora</name>
    <dbReference type="NCBI Taxonomy" id="4793"/>
    <lineage>
        <taxon>Eukaryota</taxon>
        <taxon>Sar</taxon>
        <taxon>Stramenopiles</taxon>
        <taxon>Oomycota</taxon>
        <taxon>Peronosporomycetes</taxon>
        <taxon>Peronosporales</taxon>
        <taxon>Peronosporaceae</taxon>
        <taxon>Phytophthora</taxon>
    </lineage>
</organism>
<proteinExistence type="predicted"/>
<dbReference type="AlphaFoldDB" id="A0AAD9GLI9"/>
<protein>
    <submittedName>
        <fullName evidence="1">Uncharacterized protein</fullName>
    </submittedName>
</protein>
<dbReference type="EMBL" id="JASMQC010000014">
    <property type="protein sequence ID" value="KAK1940677.1"/>
    <property type="molecule type" value="Genomic_DNA"/>
</dbReference>
<gene>
    <name evidence="1" type="ORF">P3T76_008128</name>
</gene>
<evidence type="ECO:0000313" key="1">
    <source>
        <dbReference type="EMBL" id="KAK1940677.1"/>
    </source>
</evidence>
<keyword evidence="2" id="KW-1185">Reference proteome</keyword>
<sequence>MRKPRQRNSTRDREKAELVSLRALVNDLQIHLTALNRGETPTRSQSSWQRLSIRQAQARQAAEETNQSLNARVQSNADWIQRLWELLHESRRVAESADLRRTAGLQRKAEDDRVLNQLKQQAQSGALNAPGILAKHGIHLFDGIGCTTETDLWSHTRSDRTSTLVCARQVPFDAHATSDAMWAALTRPEGSFASESGAVVGYHEITSKARVLERTSDACTMKLREYVQDQNQDATSLNYHAVIKRSALQNASVFVWKSLFTLGDGSTKHHDSMWVVVARCGLESTVVIVCESQLQGSEELISVQDSIMPAVEACVNKIFSAAETKLLKEGQCCISHARAMQTFDV</sequence>